<keyword evidence="2" id="KW-0762">Sugar transport</keyword>
<dbReference type="RefSeq" id="WP_089345818.1">
    <property type="nucleotide sequence ID" value="NZ_CP067131.1"/>
</dbReference>
<proteinExistence type="predicted"/>
<evidence type="ECO:0000256" key="4">
    <source>
        <dbReference type="ARBA" id="ARBA00022741"/>
    </source>
</evidence>
<gene>
    <name evidence="7" type="ORF">SAMN05444959_1217</name>
</gene>
<dbReference type="OrthoDB" id="9805029at2"/>
<evidence type="ECO:0000256" key="3">
    <source>
        <dbReference type="ARBA" id="ARBA00022737"/>
    </source>
</evidence>
<dbReference type="SUPFAM" id="SSF52540">
    <property type="entry name" value="P-loop containing nucleoside triphosphate hydrolases"/>
    <property type="match status" value="2"/>
</dbReference>
<dbReference type="CDD" id="cd03216">
    <property type="entry name" value="ABC_Carb_Monos_I"/>
    <property type="match status" value="1"/>
</dbReference>
<dbReference type="InterPro" id="IPR017871">
    <property type="entry name" value="ABC_transporter-like_CS"/>
</dbReference>
<keyword evidence="3" id="KW-0677">Repeat</keyword>
<dbReference type="GO" id="GO:0016887">
    <property type="term" value="F:ATP hydrolysis activity"/>
    <property type="evidence" value="ECO:0007669"/>
    <property type="project" value="InterPro"/>
</dbReference>
<dbReference type="Pfam" id="PF00005">
    <property type="entry name" value="ABC_tran"/>
    <property type="match status" value="2"/>
</dbReference>
<reference evidence="7 8" key="1">
    <citation type="submission" date="2017-07" db="EMBL/GenBank/DDBJ databases">
        <authorList>
            <person name="Sun Z.S."/>
            <person name="Albrecht U."/>
            <person name="Echele G."/>
            <person name="Lee C.C."/>
        </authorList>
    </citation>
    <scope>NUCLEOTIDE SEQUENCE [LARGE SCALE GENOMIC DNA]</scope>
    <source>
        <strain evidence="7 8">DSM 14827</strain>
    </source>
</reference>
<evidence type="ECO:0000256" key="1">
    <source>
        <dbReference type="ARBA" id="ARBA00022448"/>
    </source>
</evidence>
<dbReference type="InterPro" id="IPR050107">
    <property type="entry name" value="ABC_carbohydrate_import_ATPase"/>
</dbReference>
<dbReference type="PROSITE" id="PS50893">
    <property type="entry name" value="ABC_TRANSPORTER_2"/>
    <property type="match status" value="1"/>
</dbReference>
<feature type="domain" description="ABC transporter" evidence="6">
    <location>
        <begin position="4"/>
        <end position="497"/>
    </location>
</feature>
<evidence type="ECO:0000256" key="5">
    <source>
        <dbReference type="ARBA" id="ARBA00022840"/>
    </source>
</evidence>
<dbReference type="GO" id="GO:0005524">
    <property type="term" value="F:ATP binding"/>
    <property type="evidence" value="ECO:0007669"/>
    <property type="project" value="UniProtKB-KW"/>
</dbReference>
<dbReference type="PANTHER" id="PTHR43790">
    <property type="entry name" value="CARBOHYDRATE TRANSPORT ATP-BINDING PROTEIN MG119-RELATED"/>
    <property type="match status" value="1"/>
</dbReference>
<protein>
    <submittedName>
        <fullName evidence="7">Ribose transport system ATP-binding protein</fullName>
    </submittedName>
</protein>
<dbReference type="InterPro" id="IPR003439">
    <property type="entry name" value="ABC_transporter-like_ATP-bd"/>
</dbReference>
<dbReference type="PANTHER" id="PTHR43790:SF9">
    <property type="entry name" value="GALACTOFURANOSE TRANSPORTER ATP-BINDING PROTEIN YTFR"/>
    <property type="match status" value="1"/>
</dbReference>
<evidence type="ECO:0000256" key="2">
    <source>
        <dbReference type="ARBA" id="ARBA00022597"/>
    </source>
</evidence>
<keyword evidence="4" id="KW-0547">Nucleotide-binding</keyword>
<name>A0A239Q1P1_9RHOB</name>
<sequence length="514" mass="56206">MAYLETRGLGRDFPGVTALNNVDLSIELGRTHILAGENGAGKSTLVKILTGTDNASRGSITIDGQDPTENPELYRKIAYVPQELSLFPDVSVAENLFMPFDRTGHGGLVKRRLMEAEAQTYLDRFGIEARPSDLVRHISVPDQQLLQIARASTNRDMKVLILDEPTSALTAREVARVFEVIRGFLDRDHAIVFISHKMEEVFEIGDDYTVLRNGEKVDAGQVGAIDEAGLIRAMSGREVAIDEHFRPAVLRDDARPDETIMEVDHLSGHMFDDISFTLKRGEILGFAGLVGAGRSELMQTIFGFRKASAGRVRVEGRDWKLNDTSASVAGGMLYLSEERKQHGIFPLLSLRDNIGISVLSLTSGRAGIDFGKERDIVSRVMGDYGIRASGPGQRMSHLSGGNQQKAIIGRAMATTPRILIFDEPTKGIDIRTKAEIYRIMKSLAEEGVGIILISSEMTELRRCASRILTMHGGRLTGDFDAATTDTETLVGAIFATGTTSEAGGMNDAETRHDI</sequence>
<dbReference type="InterPro" id="IPR027417">
    <property type="entry name" value="P-loop_NTPase"/>
</dbReference>
<accession>A0A239Q1P1</accession>
<dbReference type="EMBL" id="FZQB01000021">
    <property type="protein sequence ID" value="SNT76509.1"/>
    <property type="molecule type" value="Genomic_DNA"/>
</dbReference>
<organism evidence="7 8">
    <name type="scientific">Paracoccus seriniphilus</name>
    <dbReference type="NCBI Taxonomy" id="184748"/>
    <lineage>
        <taxon>Bacteria</taxon>
        <taxon>Pseudomonadati</taxon>
        <taxon>Pseudomonadota</taxon>
        <taxon>Alphaproteobacteria</taxon>
        <taxon>Rhodobacterales</taxon>
        <taxon>Paracoccaceae</taxon>
        <taxon>Paracoccus</taxon>
    </lineage>
</organism>
<evidence type="ECO:0000259" key="6">
    <source>
        <dbReference type="PROSITE" id="PS50893"/>
    </source>
</evidence>
<evidence type="ECO:0000313" key="7">
    <source>
        <dbReference type="EMBL" id="SNT76509.1"/>
    </source>
</evidence>
<evidence type="ECO:0000313" key="8">
    <source>
        <dbReference type="Proteomes" id="UP000198307"/>
    </source>
</evidence>
<dbReference type="Proteomes" id="UP000198307">
    <property type="component" value="Unassembled WGS sequence"/>
</dbReference>
<keyword evidence="5 7" id="KW-0067">ATP-binding</keyword>
<dbReference type="InterPro" id="IPR003593">
    <property type="entry name" value="AAA+_ATPase"/>
</dbReference>
<dbReference type="AlphaFoldDB" id="A0A239Q1P1"/>
<dbReference type="Gene3D" id="3.40.50.300">
    <property type="entry name" value="P-loop containing nucleotide triphosphate hydrolases"/>
    <property type="match status" value="2"/>
</dbReference>
<keyword evidence="1" id="KW-0813">Transport</keyword>
<dbReference type="SMART" id="SM00382">
    <property type="entry name" value="AAA"/>
    <property type="match status" value="2"/>
</dbReference>
<keyword evidence="8" id="KW-1185">Reference proteome</keyword>
<dbReference type="CDD" id="cd03215">
    <property type="entry name" value="ABC_Carb_Monos_II"/>
    <property type="match status" value="1"/>
</dbReference>
<dbReference type="PROSITE" id="PS00211">
    <property type="entry name" value="ABC_TRANSPORTER_1"/>
    <property type="match status" value="1"/>
</dbReference>